<dbReference type="Gene3D" id="3.30.420.10">
    <property type="entry name" value="Ribonuclease H-like superfamily/Ribonuclease H"/>
    <property type="match status" value="1"/>
</dbReference>
<accession>A0A1C4WWX0</accession>
<evidence type="ECO:0000313" key="2">
    <source>
        <dbReference type="Proteomes" id="UP000183585"/>
    </source>
</evidence>
<gene>
    <name evidence="1" type="ORF">GA0070563_10487</name>
</gene>
<keyword evidence="2" id="KW-1185">Reference proteome</keyword>
<dbReference type="GO" id="GO:0003676">
    <property type="term" value="F:nucleic acid binding"/>
    <property type="evidence" value="ECO:0007669"/>
    <property type="project" value="InterPro"/>
</dbReference>
<dbReference type="InterPro" id="IPR036397">
    <property type="entry name" value="RNaseH_sf"/>
</dbReference>
<dbReference type="EMBL" id="FMCT01000004">
    <property type="protein sequence ID" value="SCF00679.1"/>
    <property type="molecule type" value="Genomic_DNA"/>
</dbReference>
<organism evidence="1 2">
    <name type="scientific">Micromonospora carbonacea</name>
    <dbReference type="NCBI Taxonomy" id="47853"/>
    <lineage>
        <taxon>Bacteria</taxon>
        <taxon>Bacillati</taxon>
        <taxon>Actinomycetota</taxon>
        <taxon>Actinomycetes</taxon>
        <taxon>Micromonosporales</taxon>
        <taxon>Micromonosporaceae</taxon>
        <taxon>Micromonospora</taxon>
    </lineage>
</organism>
<dbReference type="InterPro" id="IPR012337">
    <property type="entry name" value="RNaseH-like_sf"/>
</dbReference>
<proteinExistence type="predicted"/>
<reference evidence="2" key="1">
    <citation type="submission" date="2016-06" db="EMBL/GenBank/DDBJ databases">
        <authorList>
            <person name="Varghese N."/>
            <person name="Submissions Spin"/>
        </authorList>
    </citation>
    <scope>NUCLEOTIDE SEQUENCE [LARGE SCALE GENOMIC DNA]</scope>
    <source>
        <strain evidence="2">DSM 43168</strain>
    </source>
</reference>
<name>A0A1C4WWX0_9ACTN</name>
<dbReference type="Proteomes" id="UP000183585">
    <property type="component" value="Unassembled WGS sequence"/>
</dbReference>
<sequence length="196" mass="20644">MVALDLSLAATGLAATHNHHGDAGLLARTVHTARTAHGATDMDHARVHAVLADLAAALKAMPHLVVIEWLPQFDGKGDASLRLSELHGVIKHYLWTRKFPYVDVKPTYVQMWATGKGRASKTEVRAAVTAAYGHLVHVGSADEADAVSLLTMGMAAYGQPLASTSSHQGRALGAVRWPDLVTEAGPVVPTVPGGAR</sequence>
<evidence type="ECO:0000313" key="1">
    <source>
        <dbReference type="EMBL" id="SCF00679.1"/>
    </source>
</evidence>
<protein>
    <submittedName>
        <fullName evidence="1">Crossover junction endodeoxyribonuclease RuvC</fullName>
    </submittedName>
</protein>
<dbReference type="AlphaFoldDB" id="A0A1C4WWX0"/>
<dbReference type="SUPFAM" id="SSF53098">
    <property type="entry name" value="Ribonuclease H-like"/>
    <property type="match status" value="1"/>
</dbReference>